<organism evidence="2 3">
    <name type="scientific">Klebsiella huaxiensis</name>
    <dbReference type="NCBI Taxonomy" id="2153354"/>
    <lineage>
        <taxon>Bacteria</taxon>
        <taxon>Pseudomonadati</taxon>
        <taxon>Pseudomonadota</taxon>
        <taxon>Gammaproteobacteria</taxon>
        <taxon>Enterobacterales</taxon>
        <taxon>Enterobacteriaceae</taxon>
        <taxon>Klebsiella/Raoultella group</taxon>
        <taxon>Klebsiella</taxon>
    </lineage>
</organism>
<accession>A0A564I8A7</accession>
<dbReference type="EMBL" id="CABGGW010000008">
    <property type="protein sequence ID" value="VUS41796.1"/>
    <property type="molecule type" value="Genomic_DNA"/>
</dbReference>
<sequence>MTKTKTKSGPPTPAHIDPDALESAIATARKIREDNPDRYKSVPVSPKLF</sequence>
<evidence type="ECO:0000256" key="1">
    <source>
        <dbReference type="SAM" id="MobiDB-lite"/>
    </source>
</evidence>
<protein>
    <submittedName>
        <fullName evidence="2">Uncharacterized protein</fullName>
    </submittedName>
</protein>
<proteinExistence type="predicted"/>
<gene>
    <name evidence="2" type="ORF">SB6422_05058</name>
</gene>
<name>A0A564I8A7_9ENTR</name>
<dbReference type="AlphaFoldDB" id="A0A564I8A7"/>
<dbReference type="Proteomes" id="UP000317374">
    <property type="component" value="Unassembled WGS sequence"/>
</dbReference>
<evidence type="ECO:0000313" key="3">
    <source>
        <dbReference type="Proteomes" id="UP000317374"/>
    </source>
</evidence>
<dbReference type="RefSeq" id="WP_185930787.1">
    <property type="nucleotide sequence ID" value="NZ_CABGGW010000008.1"/>
</dbReference>
<evidence type="ECO:0000313" key="2">
    <source>
        <dbReference type="EMBL" id="VUS41796.1"/>
    </source>
</evidence>
<reference evidence="2 3" key="1">
    <citation type="submission" date="2019-07" db="EMBL/GenBank/DDBJ databases">
        <authorList>
            <person name="Brisse S."/>
            <person name="Rodrigues C."/>
            <person name="Thorpe H."/>
        </authorList>
    </citation>
    <scope>NUCLEOTIDE SEQUENCE [LARGE SCALE GENOMIC DNA]</scope>
    <source>
        <strain evidence="2">SB6422</strain>
    </source>
</reference>
<feature type="region of interest" description="Disordered" evidence="1">
    <location>
        <begin position="1"/>
        <end position="20"/>
    </location>
</feature>